<evidence type="ECO:0000313" key="3">
    <source>
        <dbReference type="EMBL" id="OKH32568.1"/>
    </source>
</evidence>
<protein>
    <submittedName>
        <fullName evidence="3">Uncharacterized protein</fullName>
    </submittedName>
</protein>
<dbReference type="STRING" id="454136.NIES2119_25885"/>
<name>A0A1U7I7Z7_9CYAN</name>
<dbReference type="EMBL" id="MRCE01000038">
    <property type="protein sequence ID" value="OKH32568.1"/>
    <property type="molecule type" value="Genomic_DNA"/>
</dbReference>
<evidence type="ECO:0000256" key="1">
    <source>
        <dbReference type="SAM" id="MobiDB-lite"/>
    </source>
</evidence>
<comment type="caution">
    <text evidence="3">The sequence shown here is derived from an EMBL/GenBank/DDBJ whole genome shotgun (WGS) entry which is preliminary data.</text>
</comment>
<dbReference type="RefSeq" id="WP_073596372.1">
    <property type="nucleotide sequence ID" value="NZ_MRCE01000038.1"/>
</dbReference>
<dbReference type="Gene3D" id="3.30.700.10">
    <property type="entry name" value="Glycoprotein, Type 4 Pilin"/>
    <property type="match status" value="1"/>
</dbReference>
<gene>
    <name evidence="3" type="ORF">NIES2119_25885</name>
</gene>
<proteinExistence type="predicted"/>
<dbReference type="Pfam" id="PF16734">
    <property type="entry name" value="Pilin_GH"/>
    <property type="match status" value="1"/>
</dbReference>
<keyword evidence="2" id="KW-0812">Transmembrane</keyword>
<feature type="compositionally biased region" description="Low complexity" evidence="1">
    <location>
        <begin position="191"/>
        <end position="216"/>
    </location>
</feature>
<organism evidence="3 4">
    <name type="scientific">[Phormidium ambiguum] IAM M-71</name>
    <dbReference type="NCBI Taxonomy" id="454136"/>
    <lineage>
        <taxon>Bacteria</taxon>
        <taxon>Bacillati</taxon>
        <taxon>Cyanobacteriota</taxon>
        <taxon>Cyanophyceae</taxon>
        <taxon>Oscillatoriophycideae</taxon>
        <taxon>Aerosakkonematales</taxon>
        <taxon>Aerosakkonemataceae</taxon>
        <taxon>Floridanema</taxon>
    </lineage>
</organism>
<keyword evidence="2" id="KW-0472">Membrane</keyword>
<feature type="transmembrane region" description="Helical" evidence="2">
    <location>
        <begin position="12"/>
        <end position="36"/>
    </location>
</feature>
<feature type="region of interest" description="Disordered" evidence="1">
    <location>
        <begin position="191"/>
        <end position="224"/>
    </location>
</feature>
<keyword evidence="2" id="KW-1133">Transmembrane helix</keyword>
<accession>A0A1U7I7Z7</accession>
<evidence type="ECO:0000256" key="2">
    <source>
        <dbReference type="SAM" id="Phobius"/>
    </source>
</evidence>
<dbReference type="InterPro" id="IPR031975">
    <property type="entry name" value="Pilin_GH"/>
</dbReference>
<sequence length="327" mass="35827">MIKSLSYKDMKGYSLLVLKSFVILFLLILAAAFFALPSFLPSHPRNVNRGKQAEGKQYTSSINKAQQAYYAENGKFVTENSPEGWERLAVGIKTQTINYKYSISAIGKDGVNTFADASQINKALKSYTGVVGLISDPTNPGEKIGWAIICETKNAGDVPLPGEVTATKVKCPDNSYLISEFDFFATPNLTSSNSNSNSNPSEFEPNPPDLNSNPSPVQGTPCWSKYSPEQARHRWRGRAPVGHIEIVNDSDQLVRVILFHPDSNGGLLATWDINPGRSTVLAINNQRITIGADWGIRVASSCIMPVGDAGQYSQGRYKVMSSFLFNY</sequence>
<evidence type="ECO:0000313" key="4">
    <source>
        <dbReference type="Proteomes" id="UP000185860"/>
    </source>
</evidence>
<reference evidence="3 4" key="1">
    <citation type="submission" date="2016-11" db="EMBL/GenBank/DDBJ databases">
        <title>Draft Genome Sequences of Nine Cyanobacterial Strains from Diverse Habitats.</title>
        <authorList>
            <person name="Zhu T."/>
            <person name="Hou S."/>
            <person name="Lu X."/>
            <person name="Hess W.R."/>
        </authorList>
    </citation>
    <scope>NUCLEOTIDE SEQUENCE [LARGE SCALE GENOMIC DNA]</scope>
    <source>
        <strain evidence="3 4">IAM M-71</strain>
    </source>
</reference>
<dbReference type="Proteomes" id="UP000185860">
    <property type="component" value="Unassembled WGS sequence"/>
</dbReference>
<dbReference type="AlphaFoldDB" id="A0A1U7I7Z7"/>